<feature type="transmembrane region" description="Helical" evidence="7">
    <location>
        <begin position="207"/>
        <end position="224"/>
    </location>
</feature>
<reference evidence="9" key="1">
    <citation type="submission" date="2023-05" db="EMBL/GenBank/DDBJ databases">
        <authorList>
            <person name="Huff M."/>
        </authorList>
    </citation>
    <scope>NUCLEOTIDE SEQUENCE</scope>
</reference>
<keyword evidence="7" id="KW-0472">Membrane</keyword>
<dbReference type="PANTHER" id="PTHR19338:SF66">
    <property type="entry name" value="NB-ARC DOMAIN-CONTAINING PROTEIN"/>
    <property type="match status" value="1"/>
</dbReference>
<dbReference type="EMBL" id="OU503052">
    <property type="protein sequence ID" value="CAI9780887.1"/>
    <property type="molecule type" value="Genomic_DNA"/>
</dbReference>
<dbReference type="GO" id="GO:0005524">
    <property type="term" value="F:ATP binding"/>
    <property type="evidence" value="ECO:0007669"/>
    <property type="project" value="UniProtKB-KW"/>
</dbReference>
<keyword evidence="3" id="KW-0677">Repeat</keyword>
<keyword evidence="2" id="KW-0433">Leucine-rich repeat</keyword>
<keyword evidence="6" id="KW-0067">ATP-binding</keyword>
<evidence type="ECO:0000313" key="9">
    <source>
        <dbReference type="EMBL" id="CAI9780887.1"/>
    </source>
</evidence>
<dbReference type="GO" id="GO:0006952">
    <property type="term" value="P:defense response"/>
    <property type="evidence" value="ECO:0007669"/>
    <property type="project" value="UniProtKB-KW"/>
</dbReference>
<gene>
    <name evidence="9" type="ORF">FPE_LOCUS28317</name>
</gene>
<evidence type="ECO:0000256" key="7">
    <source>
        <dbReference type="SAM" id="Phobius"/>
    </source>
</evidence>
<evidence type="ECO:0000256" key="5">
    <source>
        <dbReference type="ARBA" id="ARBA00022821"/>
    </source>
</evidence>
<evidence type="ECO:0000256" key="3">
    <source>
        <dbReference type="ARBA" id="ARBA00022737"/>
    </source>
</evidence>
<comment type="similarity">
    <text evidence="1">Belongs to the disease resistance NB-LRR family.</text>
</comment>
<dbReference type="InterPro" id="IPR038005">
    <property type="entry name" value="RX-like_CC"/>
</dbReference>
<evidence type="ECO:0000256" key="1">
    <source>
        <dbReference type="ARBA" id="ARBA00008894"/>
    </source>
</evidence>
<keyword evidence="10" id="KW-1185">Reference proteome</keyword>
<feature type="domain" description="Disease resistance N-terminal" evidence="8">
    <location>
        <begin position="5"/>
        <end position="91"/>
    </location>
</feature>
<dbReference type="AlphaFoldDB" id="A0AAD2A3U4"/>
<name>A0AAD2A3U4_9LAMI</name>
<dbReference type="Pfam" id="PF18052">
    <property type="entry name" value="Rx_N"/>
    <property type="match status" value="1"/>
</dbReference>
<keyword evidence="7" id="KW-0812">Transmembrane</keyword>
<evidence type="ECO:0000259" key="8">
    <source>
        <dbReference type="Pfam" id="PF18052"/>
    </source>
</evidence>
<dbReference type="PANTHER" id="PTHR19338">
    <property type="entry name" value="TRANSLOCASE OF INNER MITOCHONDRIAL MEMBRANE 13 HOMOLOG"/>
    <property type="match status" value="1"/>
</dbReference>
<dbReference type="Gene3D" id="1.20.5.4130">
    <property type="match status" value="1"/>
</dbReference>
<evidence type="ECO:0000256" key="6">
    <source>
        <dbReference type="ARBA" id="ARBA00022840"/>
    </source>
</evidence>
<organism evidence="9 10">
    <name type="scientific">Fraxinus pennsylvanica</name>
    <dbReference type="NCBI Taxonomy" id="56036"/>
    <lineage>
        <taxon>Eukaryota</taxon>
        <taxon>Viridiplantae</taxon>
        <taxon>Streptophyta</taxon>
        <taxon>Embryophyta</taxon>
        <taxon>Tracheophyta</taxon>
        <taxon>Spermatophyta</taxon>
        <taxon>Magnoliopsida</taxon>
        <taxon>eudicotyledons</taxon>
        <taxon>Gunneridae</taxon>
        <taxon>Pentapetalae</taxon>
        <taxon>asterids</taxon>
        <taxon>lamiids</taxon>
        <taxon>Lamiales</taxon>
        <taxon>Oleaceae</taxon>
        <taxon>Oleeae</taxon>
        <taxon>Fraxinus</taxon>
    </lineage>
</organism>
<protein>
    <recommendedName>
        <fullName evidence="8">Disease resistance N-terminal domain-containing protein</fullName>
    </recommendedName>
</protein>
<proteinExistence type="inferred from homology"/>
<evidence type="ECO:0000256" key="4">
    <source>
        <dbReference type="ARBA" id="ARBA00022741"/>
    </source>
</evidence>
<sequence length="225" mass="25901">MAEYVVTFVLDKIASYLIEEANSLSDIHDEVASIEGELRRMQCFLRDADSKQDANERVRNWVADISDVAYDTEDIVEYYTFRLAQCRRKGFLPFFKRYVFSNELILRRKVREQIKGIRIRLQDITNSRSTYGIENIVEASQKAGFAAGSLQEKRRSSPYDCEEDVIGLAEDTKAVEAQLIYGESRLSVISIIGMAGIEKLKNEKEKLSFCLLFVFLLYFYSFSAS</sequence>
<keyword evidence="4" id="KW-0547">Nucleotide-binding</keyword>
<dbReference type="InterPro" id="IPR041118">
    <property type="entry name" value="Rx_N"/>
</dbReference>
<evidence type="ECO:0000256" key="2">
    <source>
        <dbReference type="ARBA" id="ARBA00022614"/>
    </source>
</evidence>
<keyword evidence="5" id="KW-0611">Plant defense</keyword>
<evidence type="ECO:0000313" key="10">
    <source>
        <dbReference type="Proteomes" id="UP000834106"/>
    </source>
</evidence>
<accession>A0AAD2A3U4</accession>
<keyword evidence="7" id="KW-1133">Transmembrane helix</keyword>
<dbReference type="Proteomes" id="UP000834106">
    <property type="component" value="Chromosome 17"/>
</dbReference>
<dbReference type="CDD" id="cd14798">
    <property type="entry name" value="RX-CC_like"/>
    <property type="match status" value="1"/>
</dbReference>